<dbReference type="SMART" id="SM00228">
    <property type="entry name" value="PDZ"/>
    <property type="match status" value="1"/>
</dbReference>
<sequence>MELFSRNDYYEHKSTIKSYIIIAILGILLGVSLIYFFSQQTTASMEKEKELGEVIQNSNLKDKEETNQDLTKQQEVISKEGNLNVIDVVKKVGPGIVKIKTVRERIIYDFFARKTEQQVEGEGSGVILNQEGYIITNNHVVEGANKIKVILPKNDQEYLGEVIGRDPVTDLAVVKIETNKDILPRVNFGDSSNLEVGELAIAIGNPYGFSNTVTTGVISALGRDLPIQEGVELTNMIQTDAAINPGNSGGALLNSQGKVVGINTAIIRQAQGLGFAIPINTAKDIANKLIKNGKIIRPWIGIYGGDITPDIAKEYGLDYEYGVYIARVIENSPADKAGLEQGDIITLIEEQQVEGMDRLKDILKSYDINDKITLLVHRENKTFNLRLRLEERPIE</sequence>
<dbReference type="SUPFAM" id="SSF50494">
    <property type="entry name" value="Trypsin-like serine proteases"/>
    <property type="match status" value="1"/>
</dbReference>
<organism evidence="7 8">
    <name type="scientific">Orenia marismortui</name>
    <dbReference type="NCBI Taxonomy" id="46469"/>
    <lineage>
        <taxon>Bacteria</taxon>
        <taxon>Bacillati</taxon>
        <taxon>Bacillota</taxon>
        <taxon>Clostridia</taxon>
        <taxon>Halanaerobiales</taxon>
        <taxon>Halobacteroidaceae</taxon>
        <taxon>Orenia</taxon>
    </lineage>
</organism>
<dbReference type="GO" id="GO:0004252">
    <property type="term" value="F:serine-type endopeptidase activity"/>
    <property type="evidence" value="ECO:0007669"/>
    <property type="project" value="InterPro"/>
</dbReference>
<dbReference type="InterPro" id="IPR051201">
    <property type="entry name" value="Chloro_Bact_Ser_Proteases"/>
</dbReference>
<name>A0A4R8H213_9FIRM</name>
<keyword evidence="2 7" id="KW-0645">Protease</keyword>
<feature type="domain" description="PDZ" evidence="6">
    <location>
        <begin position="314"/>
        <end position="380"/>
    </location>
</feature>
<dbReference type="InterPro" id="IPR001478">
    <property type="entry name" value="PDZ"/>
</dbReference>
<keyword evidence="4" id="KW-0720">Serine protease</keyword>
<evidence type="ECO:0000256" key="3">
    <source>
        <dbReference type="ARBA" id="ARBA00022801"/>
    </source>
</evidence>
<dbReference type="STRING" id="926561.GCA_000379025_02333"/>
<dbReference type="EMBL" id="SOEG01000027">
    <property type="protein sequence ID" value="TDX48464.1"/>
    <property type="molecule type" value="Genomic_DNA"/>
</dbReference>
<dbReference type="GO" id="GO:0006508">
    <property type="term" value="P:proteolysis"/>
    <property type="evidence" value="ECO:0007669"/>
    <property type="project" value="UniProtKB-KW"/>
</dbReference>
<keyword evidence="5" id="KW-0472">Membrane</keyword>
<evidence type="ECO:0000256" key="2">
    <source>
        <dbReference type="ARBA" id="ARBA00022670"/>
    </source>
</evidence>
<dbReference type="PRINTS" id="PR00834">
    <property type="entry name" value="PROTEASES2C"/>
</dbReference>
<keyword evidence="3" id="KW-0378">Hydrolase</keyword>
<dbReference type="RefSeq" id="WP_134118021.1">
    <property type="nucleotide sequence ID" value="NZ_SOEG01000027.1"/>
</dbReference>
<reference evidence="7 8" key="1">
    <citation type="submission" date="2019-03" db="EMBL/GenBank/DDBJ databases">
        <title>Subsurface microbial communities from deep shales in Ohio and West Virginia, USA.</title>
        <authorList>
            <person name="Wrighton K."/>
        </authorList>
    </citation>
    <scope>NUCLEOTIDE SEQUENCE [LARGE SCALE GENOMIC DNA]</scope>
    <source>
        <strain evidence="7 8">MSL 6dP</strain>
    </source>
</reference>
<dbReference type="InterPro" id="IPR036034">
    <property type="entry name" value="PDZ_sf"/>
</dbReference>
<dbReference type="InterPro" id="IPR001940">
    <property type="entry name" value="Peptidase_S1C"/>
</dbReference>
<keyword evidence="5" id="KW-1133">Transmembrane helix</keyword>
<dbReference type="Gene3D" id="2.40.10.10">
    <property type="entry name" value="Trypsin-like serine proteases"/>
    <property type="match status" value="2"/>
</dbReference>
<dbReference type="Pfam" id="PF13180">
    <property type="entry name" value="PDZ_2"/>
    <property type="match status" value="1"/>
</dbReference>
<evidence type="ECO:0000259" key="6">
    <source>
        <dbReference type="PROSITE" id="PS50106"/>
    </source>
</evidence>
<feature type="transmembrane region" description="Helical" evidence="5">
    <location>
        <begin position="20"/>
        <end position="38"/>
    </location>
</feature>
<dbReference type="Pfam" id="PF13365">
    <property type="entry name" value="Trypsin_2"/>
    <property type="match status" value="1"/>
</dbReference>
<dbReference type="InterPro" id="IPR009003">
    <property type="entry name" value="Peptidase_S1_PA"/>
</dbReference>
<evidence type="ECO:0000256" key="1">
    <source>
        <dbReference type="ARBA" id="ARBA00010541"/>
    </source>
</evidence>
<dbReference type="PANTHER" id="PTHR43343">
    <property type="entry name" value="PEPTIDASE S12"/>
    <property type="match status" value="1"/>
</dbReference>
<dbReference type="FunFam" id="2.40.10.10:FF:000001">
    <property type="entry name" value="Periplasmic serine protease DegS"/>
    <property type="match status" value="1"/>
</dbReference>
<dbReference type="InterPro" id="IPR043504">
    <property type="entry name" value="Peptidase_S1_PA_chymotrypsin"/>
</dbReference>
<comment type="similarity">
    <text evidence="1">Belongs to the peptidase S1C family.</text>
</comment>
<dbReference type="PANTHER" id="PTHR43343:SF3">
    <property type="entry name" value="PROTEASE DO-LIKE 8, CHLOROPLASTIC"/>
    <property type="match status" value="1"/>
</dbReference>
<evidence type="ECO:0000256" key="4">
    <source>
        <dbReference type="ARBA" id="ARBA00022825"/>
    </source>
</evidence>
<dbReference type="Gene3D" id="2.30.42.10">
    <property type="match status" value="1"/>
</dbReference>
<dbReference type="CDD" id="cd06779">
    <property type="entry name" value="cpPDZ_Deg_HtrA-like"/>
    <property type="match status" value="1"/>
</dbReference>
<dbReference type="AlphaFoldDB" id="A0A4R8H213"/>
<evidence type="ECO:0000313" key="7">
    <source>
        <dbReference type="EMBL" id="TDX48464.1"/>
    </source>
</evidence>
<proteinExistence type="inferred from homology"/>
<dbReference type="SUPFAM" id="SSF50156">
    <property type="entry name" value="PDZ domain-like"/>
    <property type="match status" value="1"/>
</dbReference>
<comment type="caution">
    <text evidence="7">The sequence shown here is derived from an EMBL/GenBank/DDBJ whole genome shotgun (WGS) entry which is preliminary data.</text>
</comment>
<dbReference type="Proteomes" id="UP000295832">
    <property type="component" value="Unassembled WGS sequence"/>
</dbReference>
<keyword evidence="5" id="KW-0812">Transmembrane</keyword>
<keyword evidence="8" id="KW-1185">Reference proteome</keyword>
<evidence type="ECO:0000256" key="5">
    <source>
        <dbReference type="SAM" id="Phobius"/>
    </source>
</evidence>
<accession>A0A4R8H213</accession>
<dbReference type="PROSITE" id="PS50106">
    <property type="entry name" value="PDZ"/>
    <property type="match status" value="1"/>
</dbReference>
<evidence type="ECO:0000313" key="8">
    <source>
        <dbReference type="Proteomes" id="UP000295832"/>
    </source>
</evidence>
<protein>
    <submittedName>
        <fullName evidence="7">S1-C subfamily serine protease</fullName>
    </submittedName>
</protein>
<gene>
    <name evidence="7" type="ORF">C7959_12733</name>
</gene>